<evidence type="ECO:0000256" key="1">
    <source>
        <dbReference type="ARBA" id="ARBA00004651"/>
    </source>
</evidence>
<comment type="subcellular location">
    <subcellularLocation>
        <location evidence="1">Cell membrane</location>
        <topology evidence="1">Multi-pass membrane protein</topology>
    </subcellularLocation>
</comment>
<evidence type="ECO:0000256" key="6">
    <source>
        <dbReference type="ARBA" id="ARBA00038076"/>
    </source>
</evidence>
<comment type="similarity">
    <text evidence="6">Belongs to the ABC-4 integral membrane protein family.</text>
</comment>
<dbReference type="Pfam" id="PF02687">
    <property type="entry name" value="FtsX"/>
    <property type="match status" value="1"/>
</dbReference>
<evidence type="ECO:0000256" key="5">
    <source>
        <dbReference type="ARBA" id="ARBA00023136"/>
    </source>
</evidence>
<dbReference type="GO" id="GO:0022857">
    <property type="term" value="F:transmembrane transporter activity"/>
    <property type="evidence" value="ECO:0007669"/>
    <property type="project" value="TreeGrafter"/>
</dbReference>
<keyword evidence="5 7" id="KW-0472">Membrane</keyword>
<protein>
    <submittedName>
        <fullName evidence="9">Permease</fullName>
    </submittedName>
</protein>
<keyword evidence="2" id="KW-1003">Cell membrane</keyword>
<dbReference type="GO" id="GO:0005886">
    <property type="term" value="C:plasma membrane"/>
    <property type="evidence" value="ECO:0007669"/>
    <property type="project" value="UniProtKB-SubCell"/>
</dbReference>
<feature type="transmembrane region" description="Helical" evidence="7">
    <location>
        <begin position="331"/>
        <end position="355"/>
    </location>
</feature>
<feature type="domain" description="ABC3 transporter permease C-terminal" evidence="8">
    <location>
        <begin position="253"/>
        <end position="355"/>
    </location>
</feature>
<dbReference type="OrthoDB" id="4859440at2"/>
<proteinExistence type="inferred from homology"/>
<dbReference type="Proteomes" id="UP000253790">
    <property type="component" value="Chromosome"/>
</dbReference>
<reference evidence="9 10" key="1">
    <citation type="submission" date="2018-07" db="EMBL/GenBank/DDBJ databases">
        <title>Complete genome sequencing of Ornithinimicrobium sp. AMA3305.</title>
        <authorList>
            <person name="Bae J.-W."/>
        </authorList>
    </citation>
    <scope>NUCLEOTIDE SEQUENCE [LARGE SCALE GENOMIC DNA]</scope>
    <source>
        <strain evidence="9 10">AMA3305</strain>
    </source>
</reference>
<sequence length="366" mass="37548">MRPWLFWREALATAWAAKVPSSLVLLLVATMCAATIATVGRTAAAEAQLLERLDSAGSRVLVVADARGDDLISATVVDQVAGLSTSERAVGTLIPVDVVNGVVGQGATRVPAWGVHGDLSAVATLTAGRWPGPGEAVVTEEAMTRLGLDDPVGWVAQASTTVVDDWSVVGSFEPRDPFGDYASGVLYVAPEGRALDAVHVVLTEADVAQVAQAQVLRLIDPPAPDSVTITSPVSLAQLQEQVTGDLASFGRTLLLGVLGAGALLVAIVTLADVLVRRADLGRRRALGATRATIVALVVLRTLIPALLGAAVGVAAGMAITGRLGAVPPWDFTTGTAVLALLAAVVAAVLPALYAATRDPVRVLRTP</sequence>
<dbReference type="RefSeq" id="WP_114930014.1">
    <property type="nucleotide sequence ID" value="NZ_CP031229.1"/>
</dbReference>
<evidence type="ECO:0000256" key="4">
    <source>
        <dbReference type="ARBA" id="ARBA00022989"/>
    </source>
</evidence>
<evidence type="ECO:0000259" key="8">
    <source>
        <dbReference type="Pfam" id="PF02687"/>
    </source>
</evidence>
<dbReference type="AlphaFoldDB" id="A0A345NR85"/>
<gene>
    <name evidence="9" type="ORF">DV701_16770</name>
</gene>
<feature type="transmembrane region" description="Helical" evidence="7">
    <location>
        <begin position="296"/>
        <end position="319"/>
    </location>
</feature>
<name>A0A345NR85_9MICO</name>
<evidence type="ECO:0000256" key="2">
    <source>
        <dbReference type="ARBA" id="ARBA00022475"/>
    </source>
</evidence>
<keyword evidence="10" id="KW-1185">Reference proteome</keyword>
<evidence type="ECO:0000256" key="7">
    <source>
        <dbReference type="SAM" id="Phobius"/>
    </source>
</evidence>
<dbReference type="PANTHER" id="PTHR30572">
    <property type="entry name" value="MEMBRANE COMPONENT OF TRANSPORTER-RELATED"/>
    <property type="match status" value="1"/>
</dbReference>
<feature type="transmembrane region" description="Helical" evidence="7">
    <location>
        <begin position="253"/>
        <end position="275"/>
    </location>
</feature>
<dbReference type="InterPro" id="IPR003838">
    <property type="entry name" value="ABC3_permease_C"/>
</dbReference>
<dbReference type="PANTHER" id="PTHR30572:SF4">
    <property type="entry name" value="ABC TRANSPORTER PERMEASE YTRF"/>
    <property type="match status" value="1"/>
</dbReference>
<dbReference type="EMBL" id="CP031229">
    <property type="protein sequence ID" value="AXH97543.1"/>
    <property type="molecule type" value="Genomic_DNA"/>
</dbReference>
<dbReference type="InterPro" id="IPR050250">
    <property type="entry name" value="Macrolide_Exporter_MacB"/>
</dbReference>
<dbReference type="KEGG" id="orn:DV701_16770"/>
<accession>A0A345NR85</accession>
<keyword evidence="3 7" id="KW-0812">Transmembrane</keyword>
<keyword evidence="4 7" id="KW-1133">Transmembrane helix</keyword>
<evidence type="ECO:0000313" key="9">
    <source>
        <dbReference type="EMBL" id="AXH97543.1"/>
    </source>
</evidence>
<evidence type="ECO:0000313" key="10">
    <source>
        <dbReference type="Proteomes" id="UP000253790"/>
    </source>
</evidence>
<organism evidence="9 10">
    <name type="scientific">Ornithinimicrobium avium</name>
    <dbReference type="NCBI Taxonomy" id="2283195"/>
    <lineage>
        <taxon>Bacteria</taxon>
        <taxon>Bacillati</taxon>
        <taxon>Actinomycetota</taxon>
        <taxon>Actinomycetes</taxon>
        <taxon>Micrococcales</taxon>
        <taxon>Ornithinimicrobiaceae</taxon>
        <taxon>Ornithinimicrobium</taxon>
    </lineage>
</organism>
<evidence type="ECO:0000256" key="3">
    <source>
        <dbReference type="ARBA" id="ARBA00022692"/>
    </source>
</evidence>